<feature type="chain" id="PRO_5047459533" evidence="2">
    <location>
        <begin position="20"/>
        <end position="112"/>
    </location>
</feature>
<keyword evidence="2" id="KW-0732">Signal</keyword>
<reference evidence="3 4" key="1">
    <citation type="submission" date="2024-09" db="EMBL/GenBank/DDBJ databases">
        <authorList>
            <person name="Sun Q."/>
            <person name="Mori K."/>
        </authorList>
    </citation>
    <scope>NUCLEOTIDE SEQUENCE [LARGE SCALE GENOMIC DNA]</scope>
    <source>
        <strain evidence="3 4">CCM 7415</strain>
    </source>
</reference>
<evidence type="ECO:0000313" key="3">
    <source>
        <dbReference type="EMBL" id="MFC0266822.1"/>
    </source>
</evidence>
<protein>
    <submittedName>
        <fullName evidence="3">Uncharacterized protein</fullName>
    </submittedName>
</protein>
<evidence type="ECO:0000313" key="4">
    <source>
        <dbReference type="Proteomes" id="UP001589814"/>
    </source>
</evidence>
<keyword evidence="4" id="KW-1185">Reference proteome</keyword>
<feature type="compositionally biased region" description="Polar residues" evidence="1">
    <location>
        <begin position="93"/>
        <end position="105"/>
    </location>
</feature>
<name>A0ABV6FZI3_9GAMM</name>
<feature type="compositionally biased region" description="Polar residues" evidence="1">
    <location>
        <begin position="57"/>
        <end position="81"/>
    </location>
</feature>
<feature type="signal peptide" evidence="2">
    <location>
        <begin position="1"/>
        <end position="19"/>
    </location>
</feature>
<feature type="compositionally biased region" description="Polar residues" evidence="1">
    <location>
        <begin position="28"/>
        <end position="49"/>
    </location>
</feature>
<dbReference type="EMBL" id="JBHLVX010000009">
    <property type="protein sequence ID" value="MFC0266822.1"/>
    <property type="molecule type" value="Genomic_DNA"/>
</dbReference>
<dbReference type="RefSeq" id="WP_019951943.1">
    <property type="nucleotide sequence ID" value="NZ_JBHLVX010000009.1"/>
</dbReference>
<organism evidence="3 4">
    <name type="scientific">Kushneria aurantia</name>
    <dbReference type="NCBI Taxonomy" id="504092"/>
    <lineage>
        <taxon>Bacteria</taxon>
        <taxon>Pseudomonadati</taxon>
        <taxon>Pseudomonadota</taxon>
        <taxon>Gammaproteobacteria</taxon>
        <taxon>Oceanospirillales</taxon>
        <taxon>Halomonadaceae</taxon>
        <taxon>Kushneria</taxon>
    </lineage>
</organism>
<proteinExistence type="predicted"/>
<evidence type="ECO:0000256" key="2">
    <source>
        <dbReference type="SAM" id="SignalP"/>
    </source>
</evidence>
<gene>
    <name evidence="3" type="ORF">ACFFHW_02230</name>
</gene>
<evidence type="ECO:0000256" key="1">
    <source>
        <dbReference type="SAM" id="MobiDB-lite"/>
    </source>
</evidence>
<comment type="caution">
    <text evidence="3">The sequence shown here is derived from an EMBL/GenBank/DDBJ whole genome shotgun (WGS) entry which is preliminary data.</text>
</comment>
<feature type="region of interest" description="Disordered" evidence="1">
    <location>
        <begin position="23"/>
        <end position="112"/>
    </location>
</feature>
<accession>A0ABV6FZI3</accession>
<dbReference type="Proteomes" id="UP001589814">
    <property type="component" value="Unassembled WGS sequence"/>
</dbReference>
<sequence>MKKVIAAVTFAALSLPAMAASLDGHEGQQGSLDTGRQGHSAQMESTHVQTDAAKTRASVTETGRQSHSAQMETTRMSTNGASGEAFHVIETGRQGNSDQMASTEPMQDDADL</sequence>